<gene>
    <name evidence="7" type="ORF">M0R45_026749</name>
</gene>
<keyword evidence="8" id="KW-1185">Reference proteome</keyword>
<dbReference type="AlphaFoldDB" id="A0AAW1WZQ5"/>
<comment type="caution">
    <text evidence="7">The sequence shown here is derived from an EMBL/GenBank/DDBJ whole genome shotgun (WGS) entry which is preliminary data.</text>
</comment>
<name>A0AAW1WZQ5_RUBAR</name>
<dbReference type="EMBL" id="JBEDUW010000005">
    <property type="protein sequence ID" value="KAK9929659.1"/>
    <property type="molecule type" value="Genomic_DNA"/>
</dbReference>
<evidence type="ECO:0000256" key="4">
    <source>
        <dbReference type="ARBA" id="ARBA00022701"/>
    </source>
</evidence>
<dbReference type="GO" id="GO:0008017">
    <property type="term" value="F:microtubule binding"/>
    <property type="evidence" value="ECO:0007669"/>
    <property type="project" value="InterPro"/>
</dbReference>
<keyword evidence="3" id="KW-0963">Cytoplasm</keyword>
<dbReference type="Proteomes" id="UP001457282">
    <property type="component" value="Unassembled WGS sequence"/>
</dbReference>
<keyword evidence="6" id="KW-0206">Cytoskeleton</keyword>
<evidence type="ECO:0000256" key="6">
    <source>
        <dbReference type="ARBA" id="ARBA00023212"/>
    </source>
</evidence>
<evidence type="ECO:0000313" key="8">
    <source>
        <dbReference type="Proteomes" id="UP001457282"/>
    </source>
</evidence>
<evidence type="ECO:0000256" key="3">
    <source>
        <dbReference type="ARBA" id="ARBA00022490"/>
    </source>
</evidence>
<comment type="similarity">
    <text evidence="2">Belongs to the MAP70 family.</text>
</comment>
<sequence>MDNDEFINLLHDSDLIKVELNRLENEVRGANAARSVGFFEICSWICSISTGVITSLFVNKCSFTQYNE</sequence>
<evidence type="ECO:0000256" key="2">
    <source>
        <dbReference type="ARBA" id="ARBA00008825"/>
    </source>
</evidence>
<accession>A0AAW1WZQ5</accession>
<keyword evidence="4" id="KW-0493">Microtubule</keyword>
<dbReference type="InterPro" id="IPR009768">
    <property type="entry name" value="MAP70"/>
</dbReference>
<reference evidence="7 8" key="1">
    <citation type="journal article" date="2023" name="G3 (Bethesda)">
        <title>A chromosome-length genome assembly and annotation of blackberry (Rubus argutus, cv. 'Hillquist').</title>
        <authorList>
            <person name="Bruna T."/>
            <person name="Aryal R."/>
            <person name="Dudchenko O."/>
            <person name="Sargent D.J."/>
            <person name="Mead D."/>
            <person name="Buti M."/>
            <person name="Cavallini A."/>
            <person name="Hytonen T."/>
            <person name="Andres J."/>
            <person name="Pham M."/>
            <person name="Weisz D."/>
            <person name="Mascagni F."/>
            <person name="Usai G."/>
            <person name="Natali L."/>
            <person name="Bassil N."/>
            <person name="Fernandez G.E."/>
            <person name="Lomsadze A."/>
            <person name="Armour M."/>
            <person name="Olukolu B."/>
            <person name="Poorten T."/>
            <person name="Britton C."/>
            <person name="Davik J."/>
            <person name="Ashrafi H."/>
            <person name="Aiden E.L."/>
            <person name="Borodovsky M."/>
            <person name="Worthington M."/>
        </authorList>
    </citation>
    <scope>NUCLEOTIDE SEQUENCE [LARGE SCALE GENOMIC DNA]</scope>
    <source>
        <strain evidence="7">PI 553951</strain>
    </source>
</reference>
<keyword evidence="5" id="KW-0175">Coiled coil</keyword>
<protein>
    <submittedName>
        <fullName evidence="7">Uncharacterized protein</fullName>
    </submittedName>
</protein>
<dbReference type="Pfam" id="PF07058">
    <property type="entry name" value="MAP70"/>
    <property type="match status" value="1"/>
</dbReference>
<dbReference type="GO" id="GO:0005874">
    <property type="term" value="C:microtubule"/>
    <property type="evidence" value="ECO:0007669"/>
    <property type="project" value="UniProtKB-KW"/>
</dbReference>
<evidence type="ECO:0000313" key="7">
    <source>
        <dbReference type="EMBL" id="KAK9929659.1"/>
    </source>
</evidence>
<dbReference type="GO" id="GO:0007010">
    <property type="term" value="P:cytoskeleton organization"/>
    <property type="evidence" value="ECO:0007669"/>
    <property type="project" value="InterPro"/>
</dbReference>
<proteinExistence type="inferred from homology"/>
<evidence type="ECO:0000256" key="5">
    <source>
        <dbReference type="ARBA" id="ARBA00023054"/>
    </source>
</evidence>
<comment type="subcellular location">
    <subcellularLocation>
        <location evidence="1">Cytoplasm</location>
        <location evidence="1">Cytoskeleton</location>
    </subcellularLocation>
</comment>
<organism evidence="7 8">
    <name type="scientific">Rubus argutus</name>
    <name type="common">Southern blackberry</name>
    <dbReference type="NCBI Taxonomy" id="59490"/>
    <lineage>
        <taxon>Eukaryota</taxon>
        <taxon>Viridiplantae</taxon>
        <taxon>Streptophyta</taxon>
        <taxon>Embryophyta</taxon>
        <taxon>Tracheophyta</taxon>
        <taxon>Spermatophyta</taxon>
        <taxon>Magnoliopsida</taxon>
        <taxon>eudicotyledons</taxon>
        <taxon>Gunneridae</taxon>
        <taxon>Pentapetalae</taxon>
        <taxon>rosids</taxon>
        <taxon>fabids</taxon>
        <taxon>Rosales</taxon>
        <taxon>Rosaceae</taxon>
        <taxon>Rosoideae</taxon>
        <taxon>Rosoideae incertae sedis</taxon>
        <taxon>Rubus</taxon>
    </lineage>
</organism>
<evidence type="ECO:0000256" key="1">
    <source>
        <dbReference type="ARBA" id="ARBA00004245"/>
    </source>
</evidence>